<sequence length="60" mass="7258">MNLLNINVVVILKRFFYNFYFTHCLFFLLSPFFNGQSLKQRSQTKTTQTKTKTFKRTSLR</sequence>
<dbReference type="HOGENOM" id="CLU_2942356_0_0_1"/>
<keyword evidence="1" id="KW-1133">Transmembrane helix</keyword>
<keyword evidence="3" id="KW-1185">Reference proteome</keyword>
<dbReference type="AlphaFoldDB" id="R0M4R1"/>
<name>R0M4R1_NOSB1</name>
<reference evidence="2 3" key="1">
    <citation type="journal article" date="2013" name="BMC Genomics">
        <title>Comparative genomics of parasitic silkworm microsporidia reveal an association between genome expansion and host adaptation.</title>
        <authorList>
            <person name="Pan G."/>
            <person name="Xu J."/>
            <person name="Li T."/>
            <person name="Xia Q."/>
            <person name="Liu S.L."/>
            <person name="Zhang G."/>
            <person name="Li S."/>
            <person name="Li C."/>
            <person name="Liu H."/>
            <person name="Yang L."/>
            <person name="Liu T."/>
            <person name="Zhang X."/>
            <person name="Wu Z."/>
            <person name="Fan W."/>
            <person name="Dang X."/>
            <person name="Xiang H."/>
            <person name="Tao M."/>
            <person name="Li Y."/>
            <person name="Hu J."/>
            <person name="Li Z."/>
            <person name="Lin L."/>
            <person name="Luo J."/>
            <person name="Geng L."/>
            <person name="Wang L."/>
            <person name="Long M."/>
            <person name="Wan Y."/>
            <person name="He N."/>
            <person name="Zhang Z."/>
            <person name="Lu C."/>
            <person name="Keeling P.J."/>
            <person name="Wang J."/>
            <person name="Xiang Z."/>
            <person name="Zhou Z."/>
        </authorList>
    </citation>
    <scope>NUCLEOTIDE SEQUENCE [LARGE SCALE GENOMIC DNA]</scope>
    <source>
        <strain evidence="3">CQ1 / CVCC 102059</strain>
    </source>
</reference>
<dbReference type="EMBL" id="KB909192">
    <property type="protein sequence ID" value="EOB12974.1"/>
    <property type="molecule type" value="Genomic_DNA"/>
</dbReference>
<keyword evidence="1" id="KW-0812">Transmembrane</keyword>
<gene>
    <name evidence="2" type="ORF">NBO_284g0002</name>
</gene>
<evidence type="ECO:0000313" key="3">
    <source>
        <dbReference type="Proteomes" id="UP000016927"/>
    </source>
</evidence>
<organism evidence="2 3">
    <name type="scientific">Nosema bombycis (strain CQ1 / CVCC 102059)</name>
    <name type="common">Microsporidian parasite</name>
    <name type="synonym">Pebrine of silkworm</name>
    <dbReference type="NCBI Taxonomy" id="578461"/>
    <lineage>
        <taxon>Eukaryota</taxon>
        <taxon>Fungi</taxon>
        <taxon>Fungi incertae sedis</taxon>
        <taxon>Microsporidia</taxon>
        <taxon>Nosematidae</taxon>
        <taxon>Nosema</taxon>
    </lineage>
</organism>
<feature type="transmembrane region" description="Helical" evidence="1">
    <location>
        <begin position="15"/>
        <end position="33"/>
    </location>
</feature>
<dbReference type="Proteomes" id="UP000016927">
    <property type="component" value="Unassembled WGS sequence"/>
</dbReference>
<accession>R0M4R1</accession>
<keyword evidence="1" id="KW-0472">Membrane</keyword>
<protein>
    <submittedName>
        <fullName evidence="2">Uncharacterized protein</fullName>
    </submittedName>
</protein>
<evidence type="ECO:0000313" key="2">
    <source>
        <dbReference type="EMBL" id="EOB12974.1"/>
    </source>
</evidence>
<proteinExistence type="predicted"/>
<dbReference type="VEuPathDB" id="MicrosporidiaDB:NBO_284g0002"/>
<evidence type="ECO:0000256" key="1">
    <source>
        <dbReference type="SAM" id="Phobius"/>
    </source>
</evidence>